<feature type="signal peptide" evidence="7">
    <location>
        <begin position="1"/>
        <end position="27"/>
    </location>
</feature>
<evidence type="ECO:0000256" key="1">
    <source>
        <dbReference type="ARBA" id="ARBA00022614"/>
    </source>
</evidence>
<accession>A0A164YND8</accession>
<dbReference type="InterPro" id="IPR032675">
    <property type="entry name" value="LRR_dom_sf"/>
</dbReference>
<evidence type="ECO:0000256" key="4">
    <source>
        <dbReference type="ARBA" id="ARBA00023157"/>
    </source>
</evidence>
<gene>
    <name evidence="9" type="ORF">APZ42_019067</name>
</gene>
<dbReference type="InterPro" id="IPR007110">
    <property type="entry name" value="Ig-like_dom"/>
</dbReference>
<dbReference type="InterPro" id="IPR001611">
    <property type="entry name" value="Leu-rich_rpt"/>
</dbReference>
<dbReference type="SMART" id="SM00013">
    <property type="entry name" value="LRRNT"/>
    <property type="match status" value="1"/>
</dbReference>
<keyword evidence="9" id="KW-0675">Receptor</keyword>
<keyword evidence="2 7" id="KW-0732">Signal</keyword>
<dbReference type="SMART" id="SM00082">
    <property type="entry name" value="LRRCT"/>
    <property type="match status" value="1"/>
</dbReference>
<dbReference type="InterPro" id="IPR003599">
    <property type="entry name" value="Ig_sub"/>
</dbReference>
<evidence type="ECO:0000256" key="5">
    <source>
        <dbReference type="SAM" id="MobiDB-lite"/>
    </source>
</evidence>
<dbReference type="Pfam" id="PF13855">
    <property type="entry name" value="LRR_8"/>
    <property type="match status" value="2"/>
</dbReference>
<keyword evidence="10" id="KW-1185">Reference proteome</keyword>
<dbReference type="InterPro" id="IPR000483">
    <property type="entry name" value="Cys-rich_flank_reg_C"/>
</dbReference>
<feature type="transmembrane region" description="Helical" evidence="6">
    <location>
        <begin position="413"/>
        <end position="433"/>
    </location>
</feature>
<feature type="chain" id="PRO_5007854618" evidence="7">
    <location>
        <begin position="28"/>
        <end position="747"/>
    </location>
</feature>
<proteinExistence type="predicted"/>
<dbReference type="Proteomes" id="UP000076858">
    <property type="component" value="Unassembled WGS sequence"/>
</dbReference>
<evidence type="ECO:0000313" key="9">
    <source>
        <dbReference type="EMBL" id="KZS15434.1"/>
    </source>
</evidence>
<keyword evidence="4" id="KW-1015">Disulfide bond</keyword>
<evidence type="ECO:0000256" key="6">
    <source>
        <dbReference type="SAM" id="Phobius"/>
    </source>
</evidence>
<evidence type="ECO:0000256" key="7">
    <source>
        <dbReference type="SAM" id="SignalP"/>
    </source>
</evidence>
<dbReference type="PANTHER" id="PTHR45842">
    <property type="entry name" value="SYNAPTIC ADHESION-LIKE MOLECULE SALM"/>
    <property type="match status" value="1"/>
</dbReference>
<sequence length="747" mass="85201">MALGVVGASRMCWNLILALSLTSLTTANEVQCPLPCHCENGEVDCTQAGLKVWPTNLPANTTTLILSRNQLKRIPVDGFYLYPRLKVLDVSNNQIEHIDENLQLDHLEKLDLSHNAIRNLLFLHGLPKLRHLDASYNQLNGLENNTFIRSTRLHWLRIDSNPIKTLPASLFRRNEMVGYLSLSNLEVESLPPRLLDPLTRLQQLEVRDNYRLDTLRDEIFHYLGNSLRHLNLANNSLSSLPRSLRQLDVLRTLNLDGNPFQCDCQLFWFANWLEKRSAIVPSNGMFCLDSGLPLVESLWKMHCSAVRLETSTLFQEGNMGQAIVLTCNFSGNPQPSVTWVTPDRTVLHWQSKTPAVEEELESVALLSPSQLQINTLSRHTAGDYACHASNALSNVTAFMRIHITPKGFRRVQIHSIIAGFTCVGVFVFVAFLVQGFRYLMDRFGWWECCYCCGERLSPRAKQIRNLLEAIEQYKSQQLERLRENYTGQVNRIRENCVQQMERIHQGYAGQAKYLRGVRVYGTQQLTTIREQYNDQAKKVYDYTVDRLQTVQRNYVSQRSKVRKFSAHQLIRLREKYQFQQKTLNKIMENLPAFYLDSCRSAACARTDSVYFQDVGEVDVNIDVVESIIKQGIQLDLPDDICLEDENLNGMGEEEIEGAPEEMETAGGRPRKRFGHGRQSSAGSLDLSFLFAPIRFPSLNWRRRNTVDEETKNEGSGTALEVAVEICPVPIEQEPECNTLQTGTPAEC</sequence>
<dbReference type="EMBL" id="LRGB01000872">
    <property type="protein sequence ID" value="KZS15434.1"/>
    <property type="molecule type" value="Genomic_DNA"/>
</dbReference>
<dbReference type="OrthoDB" id="10061535at2759"/>
<keyword evidence="6" id="KW-0472">Membrane</keyword>
<dbReference type="Pfam" id="PF13927">
    <property type="entry name" value="Ig_3"/>
    <property type="match status" value="1"/>
</dbReference>
<dbReference type="InterPro" id="IPR036179">
    <property type="entry name" value="Ig-like_dom_sf"/>
</dbReference>
<dbReference type="InterPro" id="IPR000372">
    <property type="entry name" value="LRRNT"/>
</dbReference>
<dbReference type="STRING" id="35525.A0A164YND8"/>
<dbReference type="PROSITE" id="PS51450">
    <property type="entry name" value="LRR"/>
    <property type="match status" value="4"/>
</dbReference>
<keyword evidence="6" id="KW-1133">Transmembrane helix</keyword>
<dbReference type="Gene3D" id="2.60.40.10">
    <property type="entry name" value="Immunoglobulins"/>
    <property type="match status" value="1"/>
</dbReference>
<organism evidence="9 10">
    <name type="scientific">Daphnia magna</name>
    <dbReference type="NCBI Taxonomy" id="35525"/>
    <lineage>
        <taxon>Eukaryota</taxon>
        <taxon>Metazoa</taxon>
        <taxon>Ecdysozoa</taxon>
        <taxon>Arthropoda</taxon>
        <taxon>Crustacea</taxon>
        <taxon>Branchiopoda</taxon>
        <taxon>Diplostraca</taxon>
        <taxon>Cladocera</taxon>
        <taxon>Anomopoda</taxon>
        <taxon>Daphniidae</taxon>
        <taxon>Daphnia</taxon>
    </lineage>
</organism>
<dbReference type="SUPFAM" id="SSF52058">
    <property type="entry name" value="L domain-like"/>
    <property type="match status" value="1"/>
</dbReference>
<dbReference type="SMART" id="SM00408">
    <property type="entry name" value="IGc2"/>
    <property type="match status" value="1"/>
</dbReference>
<name>A0A164YND8_9CRUS</name>
<dbReference type="SUPFAM" id="SSF48726">
    <property type="entry name" value="Immunoglobulin"/>
    <property type="match status" value="1"/>
</dbReference>
<protein>
    <submittedName>
        <fullName evidence="9">Leucine-rich repeat and immunoglobulin domain-containing NOGO receptor-interacting protein 2</fullName>
    </submittedName>
</protein>
<dbReference type="PANTHER" id="PTHR45842:SF22">
    <property type="entry name" value="INSULIN-LIKE GROWTH FACTOR-BINDING PROTEIN COMPLEX ACID LABILE SUBUNIT ISOFORM X1"/>
    <property type="match status" value="1"/>
</dbReference>
<dbReference type="PROSITE" id="PS50835">
    <property type="entry name" value="IG_LIKE"/>
    <property type="match status" value="1"/>
</dbReference>
<keyword evidence="3" id="KW-0677">Repeat</keyword>
<keyword evidence="6" id="KW-0812">Transmembrane</keyword>
<keyword evidence="1" id="KW-0433">Leucine-rich repeat</keyword>
<dbReference type="InterPro" id="IPR003591">
    <property type="entry name" value="Leu-rich_rpt_typical-subtyp"/>
</dbReference>
<comment type="caution">
    <text evidence="9">The sequence shown here is derived from an EMBL/GenBank/DDBJ whole genome shotgun (WGS) entry which is preliminary data.</text>
</comment>
<dbReference type="InterPro" id="IPR013783">
    <property type="entry name" value="Ig-like_fold"/>
</dbReference>
<dbReference type="Gene3D" id="3.80.10.10">
    <property type="entry name" value="Ribonuclease Inhibitor"/>
    <property type="match status" value="2"/>
</dbReference>
<dbReference type="InterPro" id="IPR050467">
    <property type="entry name" value="LRFN"/>
</dbReference>
<dbReference type="SMART" id="SM00409">
    <property type="entry name" value="IG"/>
    <property type="match status" value="1"/>
</dbReference>
<dbReference type="AlphaFoldDB" id="A0A164YND8"/>
<reference evidence="9 10" key="1">
    <citation type="submission" date="2016-03" db="EMBL/GenBank/DDBJ databases">
        <title>EvidentialGene: Evidence-directed Construction of Genes on Genomes.</title>
        <authorList>
            <person name="Gilbert D.G."/>
            <person name="Choi J.-H."/>
            <person name="Mockaitis K."/>
            <person name="Colbourne J."/>
            <person name="Pfrender M."/>
        </authorList>
    </citation>
    <scope>NUCLEOTIDE SEQUENCE [LARGE SCALE GENOMIC DNA]</scope>
    <source>
        <strain evidence="9 10">Xinb3</strain>
        <tissue evidence="9">Complete organism</tissue>
    </source>
</reference>
<dbReference type="SMART" id="SM00364">
    <property type="entry name" value="LRR_BAC"/>
    <property type="match status" value="6"/>
</dbReference>
<feature type="region of interest" description="Disordered" evidence="5">
    <location>
        <begin position="656"/>
        <end position="676"/>
    </location>
</feature>
<evidence type="ECO:0000256" key="3">
    <source>
        <dbReference type="ARBA" id="ARBA00022737"/>
    </source>
</evidence>
<evidence type="ECO:0000259" key="8">
    <source>
        <dbReference type="PROSITE" id="PS50835"/>
    </source>
</evidence>
<dbReference type="InterPro" id="IPR003598">
    <property type="entry name" value="Ig_sub2"/>
</dbReference>
<evidence type="ECO:0000256" key="2">
    <source>
        <dbReference type="ARBA" id="ARBA00022729"/>
    </source>
</evidence>
<evidence type="ECO:0000313" key="10">
    <source>
        <dbReference type="Proteomes" id="UP000076858"/>
    </source>
</evidence>
<feature type="domain" description="Ig-like" evidence="8">
    <location>
        <begin position="293"/>
        <end position="404"/>
    </location>
</feature>
<dbReference type="SMART" id="SM00369">
    <property type="entry name" value="LRR_TYP"/>
    <property type="match status" value="7"/>
</dbReference>
<dbReference type="CDD" id="cd00096">
    <property type="entry name" value="Ig"/>
    <property type="match status" value="1"/>
</dbReference>